<name>A0A3Q2ZKJ9_KRYMA</name>
<reference evidence="2" key="2">
    <citation type="submission" date="2025-09" db="UniProtKB">
        <authorList>
            <consortium name="Ensembl"/>
        </authorList>
    </citation>
    <scope>IDENTIFICATION</scope>
</reference>
<proteinExistence type="predicted"/>
<protein>
    <submittedName>
        <fullName evidence="2">Uncharacterized protein</fullName>
    </submittedName>
</protein>
<sequence length="109" mass="11812">MAKRRAENPLLLDSPGKRKLCRPLCGVDMRLESSAAPTSGAVSPPSLLALLGGRSEDAPVEDSIYNSFQYWRVPLPELNLSLLEDPSDDSQTKTPSKNPNDSPSDAMET</sequence>
<dbReference type="AlphaFoldDB" id="A0A3Q2ZKJ9"/>
<dbReference type="Proteomes" id="UP000264800">
    <property type="component" value="Unplaced"/>
</dbReference>
<reference evidence="2" key="1">
    <citation type="submission" date="2025-08" db="UniProtKB">
        <authorList>
            <consortium name="Ensembl"/>
        </authorList>
    </citation>
    <scope>IDENTIFICATION</scope>
</reference>
<organism evidence="2 3">
    <name type="scientific">Kryptolebias marmoratus</name>
    <name type="common">Mangrove killifish</name>
    <name type="synonym">Rivulus marmoratus</name>
    <dbReference type="NCBI Taxonomy" id="37003"/>
    <lineage>
        <taxon>Eukaryota</taxon>
        <taxon>Metazoa</taxon>
        <taxon>Chordata</taxon>
        <taxon>Craniata</taxon>
        <taxon>Vertebrata</taxon>
        <taxon>Euteleostomi</taxon>
        <taxon>Actinopterygii</taxon>
        <taxon>Neopterygii</taxon>
        <taxon>Teleostei</taxon>
        <taxon>Neoteleostei</taxon>
        <taxon>Acanthomorphata</taxon>
        <taxon>Ovalentaria</taxon>
        <taxon>Atherinomorphae</taxon>
        <taxon>Cyprinodontiformes</taxon>
        <taxon>Rivulidae</taxon>
        <taxon>Kryptolebias</taxon>
    </lineage>
</organism>
<feature type="compositionally biased region" description="Polar residues" evidence="1">
    <location>
        <begin position="92"/>
        <end position="103"/>
    </location>
</feature>
<dbReference type="OMA" id="RCRKRPH"/>
<keyword evidence="3" id="KW-1185">Reference proteome</keyword>
<feature type="region of interest" description="Disordered" evidence="1">
    <location>
        <begin position="81"/>
        <end position="109"/>
    </location>
</feature>
<dbReference type="Ensembl" id="ENSKMAT00000004233.1">
    <property type="protein sequence ID" value="ENSKMAP00000004151.1"/>
    <property type="gene ID" value="ENSKMAG00000003165.1"/>
</dbReference>
<accession>A0A3Q2ZKJ9</accession>
<evidence type="ECO:0000313" key="2">
    <source>
        <dbReference type="Ensembl" id="ENSKMAP00000004151.1"/>
    </source>
</evidence>
<dbReference type="GeneTree" id="ENSGT00530000067091"/>
<evidence type="ECO:0000256" key="1">
    <source>
        <dbReference type="SAM" id="MobiDB-lite"/>
    </source>
</evidence>
<evidence type="ECO:0000313" key="3">
    <source>
        <dbReference type="Proteomes" id="UP000264800"/>
    </source>
</evidence>